<dbReference type="PANTHER" id="PTHR34408">
    <property type="entry name" value="FAMILY PROTEIN, PUTATIVE-RELATED"/>
    <property type="match status" value="1"/>
</dbReference>
<protein>
    <submittedName>
        <fullName evidence="2">SH3 domain-containing protein</fullName>
    </submittedName>
</protein>
<sequence length="162" mass="18385">MASKLLRRIIVVKKLLKVCIIPILILSFFSFNSSNAEAFHSSKTTSTEKAFVKIKSGTLTVRSGEGTKYKKIGSLKKGAEVAVYSTDNFSGWSKIKYKGKKAYVATKYIKFADPFAWSPGIKKEFEDAMVKYYVDSKDTLRYKKMAFIIIRDNIQCMVKSME</sequence>
<dbReference type="Gene3D" id="2.30.30.40">
    <property type="entry name" value="SH3 Domains"/>
    <property type="match status" value="1"/>
</dbReference>
<evidence type="ECO:0000259" key="1">
    <source>
        <dbReference type="PROSITE" id="PS51781"/>
    </source>
</evidence>
<evidence type="ECO:0000313" key="3">
    <source>
        <dbReference type="Proteomes" id="UP000266016"/>
    </source>
</evidence>
<proteinExistence type="predicted"/>
<feature type="domain" description="SH3b" evidence="1">
    <location>
        <begin position="47"/>
        <end position="113"/>
    </location>
</feature>
<dbReference type="AlphaFoldDB" id="A0A398BA83"/>
<reference evidence="2 3" key="1">
    <citation type="submission" date="2018-08" db="EMBL/GenBank/DDBJ databases">
        <title>Bacillus jemisoniae sp. nov., Bacillus chryseoplanitiae sp. nov., Bacillus resnikiae sp. nov., and Bacillus frankliniae sp. nov., isolated from Viking spacecraft and associated surfaces.</title>
        <authorList>
            <person name="Seuylemezian A."/>
            <person name="Vaishampayan P."/>
        </authorList>
    </citation>
    <scope>NUCLEOTIDE SEQUENCE [LARGE SCALE GENOMIC DNA]</scope>
    <source>
        <strain evidence="2 3">MA001</strain>
    </source>
</reference>
<dbReference type="Proteomes" id="UP000266016">
    <property type="component" value="Unassembled WGS sequence"/>
</dbReference>
<gene>
    <name evidence="2" type="ORF">D1953_06235</name>
</gene>
<accession>A0A398BA83</accession>
<keyword evidence="3" id="KW-1185">Reference proteome</keyword>
<dbReference type="InterPro" id="IPR003646">
    <property type="entry name" value="SH3-like_bac-type"/>
</dbReference>
<dbReference type="EMBL" id="QWVS01000013">
    <property type="protein sequence ID" value="RID86915.1"/>
    <property type="molecule type" value="Genomic_DNA"/>
</dbReference>
<organism evidence="2 3">
    <name type="scientific">Peribacillus asahii</name>
    <dbReference type="NCBI Taxonomy" id="228899"/>
    <lineage>
        <taxon>Bacteria</taxon>
        <taxon>Bacillati</taxon>
        <taxon>Bacillota</taxon>
        <taxon>Bacilli</taxon>
        <taxon>Bacillales</taxon>
        <taxon>Bacillaceae</taxon>
        <taxon>Peribacillus</taxon>
    </lineage>
</organism>
<name>A0A398BA83_9BACI</name>
<evidence type="ECO:0000313" key="2">
    <source>
        <dbReference type="EMBL" id="RID86915.1"/>
    </source>
</evidence>
<dbReference type="InterPro" id="IPR052354">
    <property type="entry name" value="Cell_Wall_Dynamics_Protein"/>
</dbReference>
<comment type="caution">
    <text evidence="2">The sequence shown here is derived from an EMBL/GenBank/DDBJ whole genome shotgun (WGS) entry which is preliminary data.</text>
</comment>
<dbReference type="SMART" id="SM00287">
    <property type="entry name" value="SH3b"/>
    <property type="match status" value="1"/>
</dbReference>
<dbReference type="Pfam" id="PF08239">
    <property type="entry name" value="SH3_3"/>
    <property type="match status" value="1"/>
</dbReference>
<dbReference type="PANTHER" id="PTHR34408:SF1">
    <property type="entry name" value="GLYCOSYL HYDROLASE FAMILY 19 DOMAIN-CONTAINING PROTEIN HI_1415"/>
    <property type="match status" value="1"/>
</dbReference>
<dbReference type="PROSITE" id="PS51781">
    <property type="entry name" value="SH3B"/>
    <property type="match status" value="1"/>
</dbReference>